<dbReference type="Proteomes" id="UP000601435">
    <property type="component" value="Unassembled WGS sequence"/>
</dbReference>
<reference evidence="2" key="1">
    <citation type="submission" date="2021-02" db="EMBL/GenBank/DDBJ databases">
        <authorList>
            <person name="Dougan E. K."/>
            <person name="Rhodes N."/>
            <person name="Thang M."/>
            <person name="Chan C."/>
        </authorList>
    </citation>
    <scope>NUCLEOTIDE SEQUENCE</scope>
</reference>
<organism evidence="2 3">
    <name type="scientific">Symbiodinium necroappetens</name>
    <dbReference type="NCBI Taxonomy" id="1628268"/>
    <lineage>
        <taxon>Eukaryota</taxon>
        <taxon>Sar</taxon>
        <taxon>Alveolata</taxon>
        <taxon>Dinophyceae</taxon>
        <taxon>Suessiales</taxon>
        <taxon>Symbiodiniaceae</taxon>
        <taxon>Symbiodinium</taxon>
    </lineage>
</organism>
<protein>
    <submittedName>
        <fullName evidence="2">Uncharacterized protein</fullName>
    </submittedName>
</protein>
<evidence type="ECO:0000256" key="1">
    <source>
        <dbReference type="SAM" id="MobiDB-lite"/>
    </source>
</evidence>
<proteinExistence type="predicted"/>
<gene>
    <name evidence="2" type="ORF">SNEC2469_LOCUS7601</name>
</gene>
<keyword evidence="3" id="KW-1185">Reference proteome</keyword>
<comment type="caution">
    <text evidence="2">The sequence shown here is derived from an EMBL/GenBank/DDBJ whole genome shotgun (WGS) entry which is preliminary data.</text>
</comment>
<feature type="non-terminal residue" evidence="2">
    <location>
        <position position="1"/>
    </location>
</feature>
<name>A0A812NDY9_9DINO</name>
<evidence type="ECO:0000313" key="2">
    <source>
        <dbReference type="EMBL" id="CAE7306427.1"/>
    </source>
</evidence>
<feature type="region of interest" description="Disordered" evidence="1">
    <location>
        <begin position="1"/>
        <end position="20"/>
    </location>
</feature>
<accession>A0A812NDY9</accession>
<dbReference type="OrthoDB" id="437235at2759"/>
<sequence length="89" mass="10358">VADKMATAAEEHEKEVEEAETKKRDGFLRKYLEEAFAGATDNREEMSYKTYQALVDKEEVCEEMCEILDMDKDELLAAWESFPKELKQT</sequence>
<dbReference type="AlphaFoldDB" id="A0A812NDY9"/>
<evidence type="ECO:0000313" key="3">
    <source>
        <dbReference type="Proteomes" id="UP000601435"/>
    </source>
</evidence>
<dbReference type="EMBL" id="CAJNJA010012843">
    <property type="protein sequence ID" value="CAE7306427.1"/>
    <property type="molecule type" value="Genomic_DNA"/>
</dbReference>
<feature type="non-terminal residue" evidence="2">
    <location>
        <position position="89"/>
    </location>
</feature>